<feature type="transmembrane region" description="Helical" evidence="8">
    <location>
        <begin position="281"/>
        <end position="299"/>
    </location>
</feature>
<dbReference type="GO" id="GO:0005886">
    <property type="term" value="C:plasma membrane"/>
    <property type="evidence" value="ECO:0007669"/>
    <property type="project" value="UniProtKB-SubCell"/>
</dbReference>
<feature type="transmembrane region" description="Helical" evidence="8">
    <location>
        <begin position="253"/>
        <end position="274"/>
    </location>
</feature>
<feature type="transmembrane region" description="Helical" evidence="8">
    <location>
        <begin position="72"/>
        <end position="92"/>
    </location>
</feature>
<dbReference type="Gene3D" id="1.10.3430.10">
    <property type="entry name" value="Ammonium transporter AmtB like domains"/>
    <property type="match status" value="1"/>
</dbReference>
<keyword evidence="6 8" id="KW-0472">Membrane</keyword>
<dbReference type="InterPro" id="IPR001905">
    <property type="entry name" value="Ammonium_transpt"/>
</dbReference>
<evidence type="ECO:0000256" key="6">
    <source>
        <dbReference type="ARBA" id="ARBA00023136"/>
    </source>
</evidence>
<feature type="transmembrane region" description="Helical" evidence="8">
    <location>
        <begin position="138"/>
        <end position="159"/>
    </location>
</feature>
<dbReference type="AlphaFoldDB" id="A0A061SDK5"/>
<dbReference type="InterPro" id="IPR029020">
    <property type="entry name" value="Ammonium/urea_transptr"/>
</dbReference>
<feature type="transmembrane region" description="Helical" evidence="8">
    <location>
        <begin position="112"/>
        <end position="131"/>
    </location>
</feature>
<feature type="transmembrane region" description="Helical" evidence="8">
    <location>
        <begin position="212"/>
        <end position="233"/>
    </location>
</feature>
<evidence type="ECO:0000256" key="8">
    <source>
        <dbReference type="RuleBase" id="RU362002"/>
    </source>
</evidence>
<dbReference type="GO" id="GO:0097272">
    <property type="term" value="P:ammonium homeostasis"/>
    <property type="evidence" value="ECO:0007669"/>
    <property type="project" value="TreeGrafter"/>
</dbReference>
<organism evidence="11">
    <name type="scientific">Tetraselmis sp. GSL018</name>
    <dbReference type="NCBI Taxonomy" id="582737"/>
    <lineage>
        <taxon>Eukaryota</taxon>
        <taxon>Viridiplantae</taxon>
        <taxon>Chlorophyta</taxon>
        <taxon>core chlorophytes</taxon>
        <taxon>Chlorodendrophyceae</taxon>
        <taxon>Chlorodendrales</taxon>
        <taxon>Chlorodendraceae</taxon>
        <taxon>Tetraselmis</taxon>
    </lineage>
</organism>
<dbReference type="EMBL" id="GBEZ01001776">
    <property type="protein sequence ID" value="JAC83227.1"/>
    <property type="molecule type" value="Transcribed_RNA"/>
</dbReference>
<feature type="domain" description="Ammonium transporter AmtB-like" evidence="10">
    <location>
        <begin position="33"/>
        <end position="421"/>
    </location>
</feature>
<evidence type="ECO:0000259" key="10">
    <source>
        <dbReference type="Pfam" id="PF00909"/>
    </source>
</evidence>
<dbReference type="InterPro" id="IPR018047">
    <property type="entry name" value="Ammonium_transpt_CS"/>
</dbReference>
<feature type="transmembrane region" description="Helical" evidence="8">
    <location>
        <begin position="379"/>
        <end position="402"/>
    </location>
</feature>
<dbReference type="PROSITE" id="PS01219">
    <property type="entry name" value="AMMONIUM_TRANSP"/>
    <property type="match status" value="1"/>
</dbReference>
<protein>
    <recommendedName>
        <fullName evidence="8">Ammonium transporter</fullName>
    </recommendedName>
</protein>
<dbReference type="Pfam" id="PF00909">
    <property type="entry name" value="Ammonium_transp"/>
    <property type="match status" value="1"/>
</dbReference>
<evidence type="ECO:0000256" key="9">
    <source>
        <dbReference type="SAM" id="MobiDB-lite"/>
    </source>
</evidence>
<feature type="compositionally biased region" description="Basic and acidic residues" evidence="9">
    <location>
        <begin position="442"/>
        <end position="466"/>
    </location>
</feature>
<proteinExistence type="inferred from homology"/>
<reference evidence="11" key="1">
    <citation type="submission" date="2014-05" db="EMBL/GenBank/DDBJ databases">
        <title>The transcriptome of the halophilic microalga Tetraselmis sp. GSL018 isolated from the Great Salt Lake, Utah.</title>
        <authorList>
            <person name="Jinkerson R.E."/>
            <person name="D'Adamo S."/>
            <person name="Posewitz M.C."/>
        </authorList>
    </citation>
    <scope>NUCLEOTIDE SEQUENCE</scope>
    <source>
        <strain evidence="11">GSL018</strain>
    </source>
</reference>
<keyword evidence="3 8" id="KW-0813">Transport</keyword>
<evidence type="ECO:0000256" key="1">
    <source>
        <dbReference type="ARBA" id="ARBA00004141"/>
    </source>
</evidence>
<dbReference type="PANTHER" id="PTHR11730">
    <property type="entry name" value="AMMONIUM TRANSPORTER"/>
    <property type="match status" value="1"/>
</dbReference>
<feature type="transmembrane region" description="Helical" evidence="8">
    <location>
        <begin position="31"/>
        <end position="51"/>
    </location>
</feature>
<feature type="transmembrane region" description="Helical" evidence="8">
    <location>
        <begin position="305"/>
        <end position="325"/>
    </location>
</feature>
<dbReference type="InterPro" id="IPR024041">
    <property type="entry name" value="NH4_transpt_AmtB-like_dom"/>
</dbReference>
<gene>
    <name evidence="11" type="ORF">TSPGSL018_3872</name>
</gene>
<evidence type="ECO:0000313" key="11">
    <source>
        <dbReference type="EMBL" id="JAC83227.1"/>
    </source>
</evidence>
<dbReference type="SUPFAM" id="SSF111352">
    <property type="entry name" value="Ammonium transporter"/>
    <property type="match status" value="1"/>
</dbReference>
<dbReference type="FunFam" id="1.10.3430.10:FF:000008">
    <property type="entry name" value="Ammonium transporter"/>
    <property type="match status" value="1"/>
</dbReference>
<evidence type="ECO:0000256" key="4">
    <source>
        <dbReference type="ARBA" id="ARBA00022692"/>
    </source>
</evidence>
<comment type="similarity">
    <text evidence="2 8">Belongs to the ammonia transporter channel (TC 1.A.11.2) family.</text>
</comment>
<evidence type="ECO:0000256" key="2">
    <source>
        <dbReference type="ARBA" id="ARBA00005887"/>
    </source>
</evidence>
<accession>A0A061SDK5</accession>
<name>A0A061SDK5_9CHLO</name>
<keyword evidence="7 8" id="KW-0924">Ammonia transport</keyword>
<sequence>MSFQEQACIAELYKPEADSGTEYLRDANDDIFWLLYGSVLVFNMQAGFALLEAGQVRIKNRSNMLLKNVVDVCMGGVVWYLFGYAFAFGLSSNGFIGGSWDVLSGCADYSKWMFQWTFATTSATIVSGAVAERCSFSAYLFMTFLMQGFLYPVVVHWVWSGYGWLGKDIIGGNGLMDFAGSGVVHLTGGTCALVGAVVVGPRAGRFSPDSLWPMRGNSVAFATLGTMTLWFSWYGFNCVSTGSYSAMYEASRVAMATTMSACGGGLAGLVLNLAHTGAPDILQALNGILGGLVAVTAGAPYYEPYVALAGGIVAGAIVFYCSWLLEALKIDDPVNASPVHMACGIWGLLEVGLLASPAYVDDPKHFGALYGGGAKQLGIQVLGAVAITLWATIVSGSVLSALKAAKILRVSFEDEIAGLDKLLSNGELVEDTTQQFQPQQYRYEHTSPTDGSRGREETDRCGDREN</sequence>
<dbReference type="NCBIfam" id="TIGR00836">
    <property type="entry name" value="amt"/>
    <property type="match status" value="1"/>
</dbReference>
<keyword evidence="4 8" id="KW-0812">Transmembrane</keyword>
<evidence type="ECO:0000256" key="3">
    <source>
        <dbReference type="ARBA" id="ARBA00022448"/>
    </source>
</evidence>
<keyword evidence="5 8" id="KW-1133">Transmembrane helix</keyword>
<evidence type="ECO:0000256" key="7">
    <source>
        <dbReference type="ARBA" id="ARBA00023177"/>
    </source>
</evidence>
<comment type="subcellular location">
    <subcellularLocation>
        <location evidence="8">Cell membrane</location>
        <topology evidence="8">Multi-pass membrane protein</topology>
    </subcellularLocation>
    <subcellularLocation>
        <location evidence="1">Membrane</location>
        <topology evidence="1">Multi-pass membrane protein</topology>
    </subcellularLocation>
</comment>
<evidence type="ECO:0000256" key="5">
    <source>
        <dbReference type="ARBA" id="ARBA00022989"/>
    </source>
</evidence>
<dbReference type="PANTHER" id="PTHR11730:SF6">
    <property type="entry name" value="AMMONIUM TRANSPORTER"/>
    <property type="match status" value="1"/>
</dbReference>
<feature type="region of interest" description="Disordered" evidence="9">
    <location>
        <begin position="434"/>
        <end position="466"/>
    </location>
</feature>
<feature type="transmembrane region" description="Helical" evidence="8">
    <location>
        <begin position="179"/>
        <end position="200"/>
    </location>
</feature>
<feature type="transmembrane region" description="Helical" evidence="8">
    <location>
        <begin position="337"/>
        <end position="359"/>
    </location>
</feature>
<dbReference type="GO" id="GO:0008519">
    <property type="term" value="F:ammonium channel activity"/>
    <property type="evidence" value="ECO:0007669"/>
    <property type="project" value="InterPro"/>
</dbReference>